<evidence type="ECO:0000256" key="1">
    <source>
        <dbReference type="SAM" id="Phobius"/>
    </source>
</evidence>
<feature type="transmembrane region" description="Helical" evidence="1">
    <location>
        <begin position="80"/>
        <end position="100"/>
    </location>
</feature>
<dbReference type="Proteomes" id="UP000288641">
    <property type="component" value="Segment"/>
</dbReference>
<accession>A0A3S9U818</accession>
<proteinExistence type="predicted"/>
<keyword evidence="1" id="KW-1133">Transmembrane helix</keyword>
<dbReference type="EMBL" id="MK095606">
    <property type="protein sequence ID" value="AZS06393.1"/>
    <property type="molecule type" value="Genomic_DNA"/>
</dbReference>
<keyword evidence="3" id="KW-1185">Reference proteome</keyword>
<keyword evidence="1" id="KW-0472">Membrane</keyword>
<keyword evidence="1" id="KW-0812">Transmembrane</keyword>
<evidence type="ECO:0000313" key="2">
    <source>
        <dbReference type="EMBL" id="AZS06393.1"/>
    </source>
</evidence>
<gene>
    <name evidence="2" type="ORF">AAS23_gp80</name>
</gene>
<protein>
    <submittedName>
        <fullName evidence="2">Uncharacterized protein</fullName>
    </submittedName>
</protein>
<name>A0A3S9U818_9CAUD</name>
<sequence length="101" mass="11255">MKLKCTKSNSDFFVPGAIYNAQKGKCSKASFIRGKGDYIFVLRKVAAGYRCGGMLCDPEATFKVVKPELSPQEKKKRRDMWIEICILSVCSIVLLIAGVMK</sequence>
<reference evidence="2 3" key="1">
    <citation type="submission" date="2018-10" db="EMBL/GenBank/DDBJ databases">
        <title>Complete genome sequence of Pantoea phage vB_PagS_AAS23.</title>
        <authorList>
            <person name="Truncaite L."/>
            <person name="Simoliuniene M."/>
            <person name="Kazlauskas D."/>
            <person name="Meskys R."/>
            <person name="Simoliunas E."/>
        </authorList>
    </citation>
    <scope>NUCLEOTIDE SEQUENCE [LARGE SCALE GENOMIC DNA]</scope>
    <source>
        <strain evidence="2">AAS23</strain>
    </source>
</reference>
<evidence type="ECO:0000313" key="3">
    <source>
        <dbReference type="Proteomes" id="UP000288641"/>
    </source>
</evidence>
<organism evidence="2 3">
    <name type="scientific">Pantoea phage vB_PagS_AAS23</name>
    <dbReference type="NCBI Taxonomy" id="2499073"/>
    <lineage>
        <taxon>Viruses</taxon>
        <taxon>Duplodnaviria</taxon>
        <taxon>Heunggongvirae</taxon>
        <taxon>Uroviricota</taxon>
        <taxon>Caudoviricetes</taxon>
        <taxon>Drexlerviridae</taxon>
        <taxon>Sauletekiovirus</taxon>
        <taxon>Sauletekiovirus AAS23</taxon>
    </lineage>
</organism>